<keyword evidence="11 14" id="KW-0408">Iron</keyword>
<dbReference type="SUPFAM" id="SSF48264">
    <property type="entry name" value="Cytochrome P450"/>
    <property type="match status" value="1"/>
</dbReference>
<evidence type="ECO:0000256" key="9">
    <source>
        <dbReference type="ARBA" id="ARBA00022848"/>
    </source>
</evidence>
<keyword evidence="10 15" id="KW-0560">Oxidoreductase</keyword>
<reference evidence="16 17" key="1">
    <citation type="submission" date="2024-07" db="EMBL/GenBank/DDBJ databases">
        <title>Chromosome-level genome assembly of the water stick insect Ranatra chinensis (Heteroptera: Nepidae).</title>
        <authorList>
            <person name="Liu X."/>
        </authorList>
    </citation>
    <scope>NUCLEOTIDE SEQUENCE [LARGE SCALE GENOMIC DNA]</scope>
    <source>
        <strain evidence="16">Cailab_2021Rc</strain>
        <tissue evidence="16">Muscle</tissue>
    </source>
</reference>
<evidence type="ECO:0000256" key="11">
    <source>
        <dbReference type="ARBA" id="ARBA00023004"/>
    </source>
</evidence>
<keyword evidence="8" id="KW-0256">Endoplasmic reticulum</keyword>
<evidence type="ECO:0000256" key="2">
    <source>
        <dbReference type="ARBA" id="ARBA00003690"/>
    </source>
</evidence>
<dbReference type="InterPro" id="IPR036396">
    <property type="entry name" value="Cyt_P450_sf"/>
</dbReference>
<comment type="subcellular location">
    <subcellularLocation>
        <location evidence="4">Endoplasmic reticulum membrane</location>
        <topology evidence="4">Peripheral membrane protein</topology>
    </subcellularLocation>
    <subcellularLocation>
        <location evidence="3">Microsome membrane</location>
        <topology evidence="3">Peripheral membrane protein</topology>
    </subcellularLocation>
</comment>
<dbReference type="PROSITE" id="PS00086">
    <property type="entry name" value="CYTOCHROME_P450"/>
    <property type="match status" value="1"/>
</dbReference>
<dbReference type="Gene3D" id="1.10.630.10">
    <property type="entry name" value="Cytochrome P450"/>
    <property type="match status" value="1"/>
</dbReference>
<dbReference type="PANTHER" id="PTHR24292">
    <property type="entry name" value="CYTOCHROME P450"/>
    <property type="match status" value="1"/>
</dbReference>
<evidence type="ECO:0000313" key="16">
    <source>
        <dbReference type="EMBL" id="KAL1140946.1"/>
    </source>
</evidence>
<evidence type="ECO:0000313" key="17">
    <source>
        <dbReference type="Proteomes" id="UP001558652"/>
    </source>
</evidence>
<comment type="caution">
    <text evidence="16">The sequence shown here is derived from an EMBL/GenBank/DDBJ whole genome shotgun (WGS) entry which is preliminary data.</text>
</comment>
<dbReference type="InterPro" id="IPR002403">
    <property type="entry name" value="Cyt_P450_E_grp-IV"/>
</dbReference>
<evidence type="ECO:0000256" key="8">
    <source>
        <dbReference type="ARBA" id="ARBA00022824"/>
    </source>
</evidence>
<dbReference type="Proteomes" id="UP001558652">
    <property type="component" value="Unassembled WGS sequence"/>
</dbReference>
<evidence type="ECO:0000256" key="1">
    <source>
        <dbReference type="ARBA" id="ARBA00001971"/>
    </source>
</evidence>
<evidence type="ECO:0008006" key="18">
    <source>
        <dbReference type="Google" id="ProtNLM"/>
    </source>
</evidence>
<evidence type="ECO:0000256" key="14">
    <source>
        <dbReference type="PIRSR" id="PIRSR602403-1"/>
    </source>
</evidence>
<comment type="cofactor">
    <cofactor evidence="1 14">
        <name>heme</name>
        <dbReference type="ChEBI" id="CHEBI:30413"/>
    </cofactor>
</comment>
<proteinExistence type="inferred from homology"/>
<feature type="binding site" description="axial binding residue" evidence="14">
    <location>
        <position position="89"/>
    </location>
    <ligand>
        <name>heme</name>
        <dbReference type="ChEBI" id="CHEBI:30413"/>
    </ligand>
    <ligandPart>
        <name>Fe</name>
        <dbReference type="ChEBI" id="CHEBI:18248"/>
    </ligandPart>
</feature>
<dbReference type="GO" id="GO:0005789">
    <property type="term" value="C:endoplasmic reticulum membrane"/>
    <property type="evidence" value="ECO:0007669"/>
    <property type="project" value="UniProtKB-SubCell"/>
</dbReference>
<dbReference type="InterPro" id="IPR001128">
    <property type="entry name" value="Cyt_P450"/>
</dbReference>
<dbReference type="InterPro" id="IPR050476">
    <property type="entry name" value="Insect_CytP450_Detox"/>
</dbReference>
<keyword evidence="9" id="KW-0492">Microsome</keyword>
<comment type="function">
    <text evidence="2">May be involved in the metabolism of insect hormones and in the breakdown of synthetic insecticides.</text>
</comment>
<evidence type="ECO:0000256" key="6">
    <source>
        <dbReference type="ARBA" id="ARBA00022617"/>
    </source>
</evidence>
<comment type="similarity">
    <text evidence="5 15">Belongs to the cytochrome P450 family.</text>
</comment>
<accession>A0ABD0YYZ6</accession>
<keyword evidence="13" id="KW-0472">Membrane</keyword>
<dbReference type="Pfam" id="PF00067">
    <property type="entry name" value="p450"/>
    <property type="match status" value="1"/>
</dbReference>
<protein>
    <recommendedName>
        <fullName evidence="18">Cytochrome P450</fullName>
    </recommendedName>
</protein>
<name>A0ABD0YYZ6_9HEMI</name>
<keyword evidence="12 15" id="KW-0503">Monooxygenase</keyword>
<dbReference type="InterPro" id="IPR017972">
    <property type="entry name" value="Cyt_P450_CS"/>
</dbReference>
<evidence type="ECO:0000256" key="13">
    <source>
        <dbReference type="ARBA" id="ARBA00023136"/>
    </source>
</evidence>
<gene>
    <name evidence="16" type="ORF">AAG570_000874</name>
</gene>
<evidence type="ECO:0000256" key="12">
    <source>
        <dbReference type="ARBA" id="ARBA00023033"/>
    </source>
</evidence>
<evidence type="ECO:0000256" key="4">
    <source>
        <dbReference type="ARBA" id="ARBA00004406"/>
    </source>
</evidence>
<evidence type="ECO:0000256" key="10">
    <source>
        <dbReference type="ARBA" id="ARBA00023002"/>
    </source>
</evidence>
<sequence length="107" mass="12507">MLIVWTETLRKYPVFSFISRKGRKPFRIPGTDTVIEMGTPVFVPVHAIHHDPRYYPDPERFDPDRFTAEEVAKRPPEAYLPFGIGPRMCLGECSIYCQLHFFLLMCD</sequence>
<evidence type="ECO:0000256" key="7">
    <source>
        <dbReference type="ARBA" id="ARBA00022723"/>
    </source>
</evidence>
<evidence type="ECO:0000256" key="15">
    <source>
        <dbReference type="RuleBase" id="RU000461"/>
    </source>
</evidence>
<evidence type="ECO:0000256" key="3">
    <source>
        <dbReference type="ARBA" id="ARBA00004174"/>
    </source>
</evidence>
<evidence type="ECO:0000256" key="5">
    <source>
        <dbReference type="ARBA" id="ARBA00010617"/>
    </source>
</evidence>
<keyword evidence="7 14" id="KW-0479">Metal-binding</keyword>
<keyword evidence="17" id="KW-1185">Reference proteome</keyword>
<dbReference type="PANTHER" id="PTHR24292:SF54">
    <property type="entry name" value="CYP9F3-RELATED"/>
    <property type="match status" value="1"/>
</dbReference>
<dbReference type="GO" id="GO:0046872">
    <property type="term" value="F:metal ion binding"/>
    <property type="evidence" value="ECO:0007669"/>
    <property type="project" value="UniProtKB-KW"/>
</dbReference>
<dbReference type="GO" id="GO:0004497">
    <property type="term" value="F:monooxygenase activity"/>
    <property type="evidence" value="ECO:0007669"/>
    <property type="project" value="UniProtKB-KW"/>
</dbReference>
<dbReference type="EMBL" id="JBFDAA010000001">
    <property type="protein sequence ID" value="KAL1140946.1"/>
    <property type="molecule type" value="Genomic_DNA"/>
</dbReference>
<keyword evidence="6 14" id="KW-0349">Heme</keyword>
<organism evidence="16 17">
    <name type="scientific">Ranatra chinensis</name>
    <dbReference type="NCBI Taxonomy" id="642074"/>
    <lineage>
        <taxon>Eukaryota</taxon>
        <taxon>Metazoa</taxon>
        <taxon>Ecdysozoa</taxon>
        <taxon>Arthropoda</taxon>
        <taxon>Hexapoda</taxon>
        <taxon>Insecta</taxon>
        <taxon>Pterygota</taxon>
        <taxon>Neoptera</taxon>
        <taxon>Paraneoptera</taxon>
        <taxon>Hemiptera</taxon>
        <taxon>Heteroptera</taxon>
        <taxon>Panheteroptera</taxon>
        <taxon>Nepomorpha</taxon>
        <taxon>Nepidae</taxon>
        <taxon>Ranatrinae</taxon>
        <taxon>Ranatra</taxon>
    </lineage>
</organism>
<dbReference type="PRINTS" id="PR00465">
    <property type="entry name" value="EP450IV"/>
</dbReference>
<dbReference type="AlphaFoldDB" id="A0ABD0YYZ6"/>